<evidence type="ECO:0000256" key="1">
    <source>
        <dbReference type="ARBA" id="ARBA00007164"/>
    </source>
</evidence>
<dbReference type="EC" id="3.4.16.4" evidence="13"/>
<keyword evidence="10" id="KW-1133">Transmembrane helix</keyword>
<feature type="active site" evidence="7">
    <location>
        <position position="122"/>
    </location>
</feature>
<dbReference type="EMBL" id="CYXN01000014">
    <property type="protein sequence ID" value="CUN07040.1"/>
    <property type="molecule type" value="Genomic_DNA"/>
</dbReference>
<comment type="similarity">
    <text evidence="1 9">Belongs to the peptidase S11 family.</text>
</comment>
<dbReference type="GO" id="GO:0009002">
    <property type="term" value="F:serine-type D-Ala-D-Ala carboxypeptidase activity"/>
    <property type="evidence" value="ECO:0007669"/>
    <property type="project" value="UniProtKB-EC"/>
</dbReference>
<dbReference type="GO" id="GO:0009252">
    <property type="term" value="P:peptidoglycan biosynthetic process"/>
    <property type="evidence" value="ECO:0007669"/>
    <property type="project" value="UniProtKB-KW"/>
</dbReference>
<accession>A0A173TXK9</accession>
<evidence type="ECO:0000313" key="14">
    <source>
        <dbReference type="Proteomes" id="UP000095649"/>
    </source>
</evidence>
<keyword evidence="10" id="KW-0812">Transmembrane</keyword>
<gene>
    <name evidence="13" type="primary">dacB_3</name>
    <name evidence="13" type="ORF">ERS852582_01782</name>
</gene>
<evidence type="ECO:0000256" key="3">
    <source>
        <dbReference type="ARBA" id="ARBA00022801"/>
    </source>
</evidence>
<dbReference type="SUPFAM" id="SSF56601">
    <property type="entry name" value="beta-lactamase/transpeptidase-like"/>
    <property type="match status" value="1"/>
</dbReference>
<feature type="transmembrane region" description="Helical" evidence="10">
    <location>
        <begin position="403"/>
        <end position="428"/>
    </location>
</feature>
<dbReference type="PANTHER" id="PTHR21581:SF6">
    <property type="entry name" value="TRAFFICKING PROTEIN PARTICLE COMPLEX SUBUNIT 12"/>
    <property type="match status" value="1"/>
</dbReference>
<dbReference type="PANTHER" id="PTHR21581">
    <property type="entry name" value="D-ALANYL-D-ALANINE CARBOXYPEPTIDASE"/>
    <property type="match status" value="1"/>
</dbReference>
<evidence type="ECO:0000256" key="2">
    <source>
        <dbReference type="ARBA" id="ARBA00022729"/>
    </source>
</evidence>
<evidence type="ECO:0000256" key="11">
    <source>
        <dbReference type="SAM" id="SignalP"/>
    </source>
</evidence>
<name>A0A173TXK9_9FIRM</name>
<dbReference type="Gene3D" id="3.40.710.10">
    <property type="entry name" value="DD-peptidase/beta-lactamase superfamily"/>
    <property type="match status" value="1"/>
</dbReference>
<dbReference type="OrthoDB" id="9791132at2"/>
<dbReference type="PRINTS" id="PR00725">
    <property type="entry name" value="DADACBPTASE1"/>
</dbReference>
<keyword evidence="13" id="KW-0645">Protease</keyword>
<keyword evidence="13" id="KW-0121">Carboxypeptidase</keyword>
<feature type="signal peptide" evidence="11">
    <location>
        <begin position="1"/>
        <end position="31"/>
    </location>
</feature>
<keyword evidence="3 13" id="KW-0378">Hydrolase</keyword>
<keyword evidence="2 11" id="KW-0732">Signal</keyword>
<keyword evidence="10" id="KW-0472">Membrane</keyword>
<evidence type="ECO:0000313" key="13">
    <source>
        <dbReference type="EMBL" id="CUN07040.1"/>
    </source>
</evidence>
<evidence type="ECO:0000256" key="7">
    <source>
        <dbReference type="PIRSR" id="PIRSR618044-1"/>
    </source>
</evidence>
<proteinExistence type="inferred from homology"/>
<evidence type="ECO:0000256" key="8">
    <source>
        <dbReference type="PIRSR" id="PIRSR618044-2"/>
    </source>
</evidence>
<protein>
    <submittedName>
        <fullName evidence="13">D-alanyl-D-alanine carboxypeptidase dacB</fullName>
        <ecNumber evidence="13">3.4.16.4</ecNumber>
    </submittedName>
</protein>
<dbReference type="Proteomes" id="UP000095649">
    <property type="component" value="Unassembled WGS sequence"/>
</dbReference>
<keyword evidence="5" id="KW-0573">Peptidoglycan synthesis</keyword>
<feature type="domain" description="Peptidase S11 D-alanyl-D-alanine carboxypeptidase A N-terminal" evidence="12">
    <location>
        <begin position="31"/>
        <end position="266"/>
    </location>
</feature>
<dbReference type="GO" id="GO:0008360">
    <property type="term" value="P:regulation of cell shape"/>
    <property type="evidence" value="ECO:0007669"/>
    <property type="project" value="UniProtKB-KW"/>
</dbReference>
<evidence type="ECO:0000256" key="9">
    <source>
        <dbReference type="RuleBase" id="RU004016"/>
    </source>
</evidence>
<dbReference type="InterPro" id="IPR001967">
    <property type="entry name" value="Peptidase_S11_N"/>
</dbReference>
<feature type="active site" description="Proton acceptor" evidence="7">
    <location>
        <position position="63"/>
    </location>
</feature>
<dbReference type="InterPro" id="IPR018044">
    <property type="entry name" value="Peptidase_S11"/>
</dbReference>
<reference evidence="13 14" key="1">
    <citation type="submission" date="2015-09" db="EMBL/GenBank/DDBJ databases">
        <authorList>
            <consortium name="Pathogen Informatics"/>
        </authorList>
    </citation>
    <scope>NUCLEOTIDE SEQUENCE [LARGE SCALE GENOMIC DNA]</scope>
    <source>
        <strain evidence="13 14">2789STDY5834970</strain>
    </source>
</reference>
<dbReference type="GO" id="GO:0006508">
    <property type="term" value="P:proteolysis"/>
    <property type="evidence" value="ECO:0007669"/>
    <property type="project" value="InterPro"/>
</dbReference>
<dbReference type="InterPro" id="IPR012338">
    <property type="entry name" value="Beta-lactam/transpept-like"/>
</dbReference>
<evidence type="ECO:0000259" key="12">
    <source>
        <dbReference type="Pfam" id="PF00768"/>
    </source>
</evidence>
<feature type="active site" description="Acyl-ester intermediate" evidence="7">
    <location>
        <position position="60"/>
    </location>
</feature>
<evidence type="ECO:0000256" key="6">
    <source>
        <dbReference type="ARBA" id="ARBA00023316"/>
    </source>
</evidence>
<evidence type="ECO:0000256" key="10">
    <source>
        <dbReference type="SAM" id="Phobius"/>
    </source>
</evidence>
<keyword evidence="6" id="KW-0961">Cell wall biogenesis/degradation</keyword>
<evidence type="ECO:0000256" key="5">
    <source>
        <dbReference type="ARBA" id="ARBA00022984"/>
    </source>
</evidence>
<evidence type="ECO:0000256" key="4">
    <source>
        <dbReference type="ARBA" id="ARBA00022960"/>
    </source>
</evidence>
<dbReference type="Pfam" id="PF00768">
    <property type="entry name" value="Peptidase_S11"/>
    <property type="match status" value="1"/>
</dbReference>
<dbReference type="AlphaFoldDB" id="A0A173TXK9"/>
<keyword evidence="4" id="KW-0133">Cell shape</keyword>
<feature type="binding site" evidence="8">
    <location>
        <position position="237"/>
    </location>
    <ligand>
        <name>substrate</name>
    </ligand>
</feature>
<dbReference type="GO" id="GO:0071555">
    <property type="term" value="P:cell wall organization"/>
    <property type="evidence" value="ECO:0007669"/>
    <property type="project" value="UniProtKB-KW"/>
</dbReference>
<feature type="chain" id="PRO_5038882346" evidence="11">
    <location>
        <begin position="32"/>
        <end position="443"/>
    </location>
</feature>
<sequence length="443" mass="47494">MKKFTAALCTVLLLIGAVLVPGAAAAGPALANTRAYCIVDADTGLVLAQQNMDEELHPASITKVMTLGLACEKAQGDWDDVKLTVTHEDVYSLAGTDSSHIALLEGEEVPLVDALYATQMASANDGANLLAEYFGGGTIADGVAAMNAQVEELGLAHTHFSNPHGISDEDHYTSCYDMAQILRWALQQPGFEEVFTRNQMYTMQPTNIQPVTRYFSQQDKIRIGSSRYHIDSVLGSKLGYTNTARYSYVCLAEQDGVRLICVTMQSQLSTDKYNDMRTLLDYAFATYKNYTQLPGGTVTAQLAVTGGGQSLGTVTVTDPGVKLLLAEGLSAQDVTVDLELPEQYLLGAEPAVYAVYTLNGGAQQESTSVRVKAEITGLAELLEQSTGTTLEAARDVEPGSGAWLLAGISVGCTVGAAVVTVLVLRVYARLKKRRKTAKRRNKA</sequence>
<organism evidence="13 14">
    <name type="scientific">Faecalibacterium prausnitzii</name>
    <dbReference type="NCBI Taxonomy" id="853"/>
    <lineage>
        <taxon>Bacteria</taxon>
        <taxon>Bacillati</taxon>
        <taxon>Bacillota</taxon>
        <taxon>Clostridia</taxon>
        <taxon>Eubacteriales</taxon>
        <taxon>Oscillospiraceae</taxon>
        <taxon>Faecalibacterium</taxon>
    </lineage>
</organism>
<dbReference type="RefSeq" id="WP_055186223.1">
    <property type="nucleotide sequence ID" value="NZ_CYXN01000014.1"/>
</dbReference>